<evidence type="ECO:0000256" key="3">
    <source>
        <dbReference type="ARBA" id="ARBA00023163"/>
    </source>
</evidence>
<dbReference type="SUPFAM" id="SSF46785">
    <property type="entry name" value="Winged helix' DNA-binding domain"/>
    <property type="match status" value="1"/>
</dbReference>
<dbReference type="SMART" id="SM00345">
    <property type="entry name" value="HTH_GNTR"/>
    <property type="match status" value="1"/>
</dbReference>
<dbReference type="InterPro" id="IPR000524">
    <property type="entry name" value="Tscrpt_reg_HTH_GntR"/>
</dbReference>
<proteinExistence type="predicted"/>
<keyword evidence="6" id="KW-1185">Reference proteome</keyword>
<feature type="domain" description="HTH gntR-type" evidence="4">
    <location>
        <begin position="10"/>
        <end position="77"/>
    </location>
</feature>
<dbReference type="PROSITE" id="PS50949">
    <property type="entry name" value="HTH_GNTR"/>
    <property type="match status" value="1"/>
</dbReference>
<accession>A0ABV8G5W2</accession>
<dbReference type="PRINTS" id="PR00035">
    <property type="entry name" value="HTHGNTR"/>
</dbReference>
<dbReference type="Gene3D" id="1.10.10.10">
    <property type="entry name" value="Winged helix-like DNA-binding domain superfamily/Winged helix DNA-binding domain"/>
    <property type="match status" value="1"/>
</dbReference>
<organism evidence="5 6">
    <name type="scientific">Nonomuraea purpurea</name>
    <dbReference type="NCBI Taxonomy" id="1849276"/>
    <lineage>
        <taxon>Bacteria</taxon>
        <taxon>Bacillati</taxon>
        <taxon>Actinomycetota</taxon>
        <taxon>Actinomycetes</taxon>
        <taxon>Streptosporangiales</taxon>
        <taxon>Streptosporangiaceae</taxon>
        <taxon>Nonomuraea</taxon>
    </lineage>
</organism>
<dbReference type="InterPro" id="IPR036388">
    <property type="entry name" value="WH-like_DNA-bd_sf"/>
</dbReference>
<dbReference type="PANTHER" id="PTHR44846">
    <property type="entry name" value="MANNOSYL-D-GLYCERATE TRANSPORT/METABOLISM SYSTEM REPRESSOR MNGR-RELATED"/>
    <property type="match status" value="1"/>
</dbReference>
<protein>
    <submittedName>
        <fullName evidence="5">GntR family transcriptional regulator</fullName>
    </submittedName>
</protein>
<sequence length="85" mass="9713">MAKIQWNPELHKYEQIVRCIRDRIRTGVYPPHTILSEVQLQEEFEVSRPTIRQAMAVLRQEGLIVTLRGKGSVVRSQSAGGDILD</sequence>
<dbReference type="RefSeq" id="WP_379528162.1">
    <property type="nucleotide sequence ID" value="NZ_JBHSBI010000005.1"/>
</dbReference>
<evidence type="ECO:0000259" key="4">
    <source>
        <dbReference type="PROSITE" id="PS50949"/>
    </source>
</evidence>
<evidence type="ECO:0000313" key="5">
    <source>
        <dbReference type="EMBL" id="MFC4008077.1"/>
    </source>
</evidence>
<evidence type="ECO:0000256" key="1">
    <source>
        <dbReference type="ARBA" id="ARBA00023015"/>
    </source>
</evidence>
<evidence type="ECO:0000256" key="2">
    <source>
        <dbReference type="ARBA" id="ARBA00023125"/>
    </source>
</evidence>
<reference evidence="6" key="1">
    <citation type="journal article" date="2019" name="Int. J. Syst. Evol. Microbiol.">
        <title>The Global Catalogue of Microorganisms (GCM) 10K type strain sequencing project: providing services to taxonomists for standard genome sequencing and annotation.</title>
        <authorList>
            <consortium name="The Broad Institute Genomics Platform"/>
            <consortium name="The Broad Institute Genome Sequencing Center for Infectious Disease"/>
            <person name="Wu L."/>
            <person name="Ma J."/>
        </authorList>
    </citation>
    <scope>NUCLEOTIDE SEQUENCE [LARGE SCALE GENOMIC DNA]</scope>
    <source>
        <strain evidence="6">TBRC 1276</strain>
    </source>
</reference>
<name>A0ABV8G5W2_9ACTN</name>
<keyword evidence="1" id="KW-0805">Transcription regulation</keyword>
<keyword evidence="2" id="KW-0238">DNA-binding</keyword>
<dbReference type="CDD" id="cd07377">
    <property type="entry name" value="WHTH_GntR"/>
    <property type="match status" value="1"/>
</dbReference>
<dbReference type="InterPro" id="IPR050679">
    <property type="entry name" value="Bact_HTH_transcr_reg"/>
</dbReference>
<keyword evidence="3" id="KW-0804">Transcription</keyword>
<comment type="caution">
    <text evidence="5">The sequence shown here is derived from an EMBL/GenBank/DDBJ whole genome shotgun (WGS) entry which is preliminary data.</text>
</comment>
<dbReference type="InterPro" id="IPR036390">
    <property type="entry name" value="WH_DNA-bd_sf"/>
</dbReference>
<dbReference type="Pfam" id="PF00392">
    <property type="entry name" value="GntR"/>
    <property type="match status" value="1"/>
</dbReference>
<evidence type="ECO:0000313" key="6">
    <source>
        <dbReference type="Proteomes" id="UP001595851"/>
    </source>
</evidence>
<dbReference type="EMBL" id="JBHSBI010000005">
    <property type="protein sequence ID" value="MFC4008077.1"/>
    <property type="molecule type" value="Genomic_DNA"/>
</dbReference>
<dbReference type="Proteomes" id="UP001595851">
    <property type="component" value="Unassembled WGS sequence"/>
</dbReference>
<gene>
    <name evidence="5" type="ORF">ACFOY2_12655</name>
</gene>
<dbReference type="PANTHER" id="PTHR44846:SF17">
    <property type="entry name" value="GNTR-FAMILY TRANSCRIPTIONAL REGULATOR"/>
    <property type="match status" value="1"/>
</dbReference>